<dbReference type="Pfam" id="PF05380">
    <property type="entry name" value="Peptidase_A17"/>
    <property type="match status" value="1"/>
</dbReference>
<gene>
    <name evidence="2" type="ORF">ILUMI_17526</name>
</gene>
<dbReference type="InterPro" id="IPR012337">
    <property type="entry name" value="RNaseH-like_sf"/>
</dbReference>
<dbReference type="Gene3D" id="3.30.420.10">
    <property type="entry name" value="Ribonuclease H-like superfamily/Ribonuclease H"/>
    <property type="match status" value="1"/>
</dbReference>
<organism evidence="2 3">
    <name type="scientific">Ignelater luminosus</name>
    <name type="common">Cucubano</name>
    <name type="synonym">Pyrophorus luminosus</name>
    <dbReference type="NCBI Taxonomy" id="2038154"/>
    <lineage>
        <taxon>Eukaryota</taxon>
        <taxon>Metazoa</taxon>
        <taxon>Ecdysozoa</taxon>
        <taxon>Arthropoda</taxon>
        <taxon>Hexapoda</taxon>
        <taxon>Insecta</taxon>
        <taxon>Pterygota</taxon>
        <taxon>Neoptera</taxon>
        <taxon>Endopterygota</taxon>
        <taxon>Coleoptera</taxon>
        <taxon>Polyphaga</taxon>
        <taxon>Elateriformia</taxon>
        <taxon>Elateroidea</taxon>
        <taxon>Elateridae</taxon>
        <taxon>Agrypninae</taxon>
        <taxon>Pyrophorini</taxon>
        <taxon>Ignelater</taxon>
    </lineage>
</organism>
<evidence type="ECO:0000313" key="3">
    <source>
        <dbReference type="Proteomes" id="UP000801492"/>
    </source>
</evidence>
<proteinExistence type="predicted"/>
<accession>A0A8K0CNW3</accession>
<name>A0A8K0CNW3_IGNLU</name>
<dbReference type="InterPro" id="IPR036397">
    <property type="entry name" value="RNaseH_sf"/>
</dbReference>
<keyword evidence="3" id="KW-1185">Reference proteome</keyword>
<feature type="domain" description="Integrase zinc-binding" evidence="1">
    <location>
        <begin position="312"/>
        <end position="360"/>
    </location>
</feature>
<evidence type="ECO:0000313" key="2">
    <source>
        <dbReference type="EMBL" id="KAF2888647.1"/>
    </source>
</evidence>
<dbReference type="Pfam" id="PF17921">
    <property type="entry name" value="Integrase_H2C2"/>
    <property type="match status" value="1"/>
</dbReference>
<dbReference type="PANTHER" id="PTHR47331:SF1">
    <property type="entry name" value="GAG-LIKE PROTEIN"/>
    <property type="match status" value="1"/>
</dbReference>
<evidence type="ECO:0000259" key="1">
    <source>
        <dbReference type="Pfam" id="PF17921"/>
    </source>
</evidence>
<sequence>IQIPRWISLGSKGVEELSLYTFCDTSKDAYAAVVFCRVLRNGRVSVHLLAAKSRVAPLRKLTIPRLELMGATIGARLYLQVAENLDSKFDSFFWSDSTTVISWMQRDEEWTTFVWNRVNEIRRLTSPTQCRYLPSTCNPADLPFRGCTPKQLFESRWWEGPTWLYLDRSKWPSEKTTVNEEEVVKERKKKLIVSVLINVDYTNFWHLSYFSKFTKTTRMIAWIFRYLQNVRYPDKKRSSELIVAEIEVAEKFIFRKIQQENFVDLENKNIRSLNPFYDECGVIRLKSRVSNRDDTNNYRFPIVLPAKHPVSESLIMDSHRSHCHVGTRGLLCLLREEYWILGGRRTIRFVLRKCVICRRFDAKPFVVEPPPLPVDRVRDAVAFEITGVDFAGPLYLKSGEKAWVCLFTCAVYRAVHLELTLSLTVSGFLQVLRRFVARRGRPKILYSDNGTNFRGSDNAFANLDWDEINRETSSQRIVWRFNPPSASW</sequence>
<dbReference type="InterPro" id="IPR041588">
    <property type="entry name" value="Integrase_H2C2"/>
</dbReference>
<protein>
    <recommendedName>
        <fullName evidence="1">Integrase zinc-binding domain-containing protein</fullName>
    </recommendedName>
</protein>
<comment type="caution">
    <text evidence="2">The sequence shown here is derived from an EMBL/GenBank/DDBJ whole genome shotgun (WGS) entry which is preliminary data.</text>
</comment>
<dbReference type="PANTHER" id="PTHR47331">
    <property type="entry name" value="PHD-TYPE DOMAIN-CONTAINING PROTEIN"/>
    <property type="match status" value="1"/>
</dbReference>
<dbReference type="EMBL" id="VTPC01075321">
    <property type="protein sequence ID" value="KAF2888647.1"/>
    <property type="molecule type" value="Genomic_DNA"/>
</dbReference>
<feature type="non-terminal residue" evidence="2">
    <location>
        <position position="1"/>
    </location>
</feature>
<dbReference type="SUPFAM" id="SSF53098">
    <property type="entry name" value="Ribonuclease H-like"/>
    <property type="match status" value="1"/>
</dbReference>
<dbReference type="OrthoDB" id="6428063at2759"/>
<dbReference type="InterPro" id="IPR008042">
    <property type="entry name" value="Retrotrans_Pao"/>
</dbReference>
<reference evidence="2" key="1">
    <citation type="submission" date="2019-08" db="EMBL/GenBank/DDBJ databases">
        <title>The genome of the North American firefly Photinus pyralis.</title>
        <authorList>
            <consortium name="Photinus pyralis genome working group"/>
            <person name="Fallon T.R."/>
            <person name="Sander Lower S.E."/>
            <person name="Weng J.-K."/>
        </authorList>
    </citation>
    <scope>NUCLEOTIDE SEQUENCE</scope>
    <source>
        <strain evidence="2">TRF0915ILg1</strain>
        <tissue evidence="2">Whole body</tissue>
    </source>
</reference>
<dbReference type="GO" id="GO:0003676">
    <property type="term" value="F:nucleic acid binding"/>
    <property type="evidence" value="ECO:0007669"/>
    <property type="project" value="InterPro"/>
</dbReference>
<dbReference type="AlphaFoldDB" id="A0A8K0CNW3"/>
<dbReference type="Proteomes" id="UP000801492">
    <property type="component" value="Unassembled WGS sequence"/>
</dbReference>